<evidence type="ECO:0000313" key="1">
    <source>
        <dbReference type="Proteomes" id="UP000887574"/>
    </source>
</evidence>
<proteinExistence type="predicted"/>
<dbReference type="Proteomes" id="UP000887574">
    <property type="component" value="Unplaced"/>
</dbReference>
<name>A0A915DYI8_9BILA</name>
<protein>
    <submittedName>
        <fullName evidence="2">ATP-dependent DNA helicase</fullName>
    </submittedName>
</protein>
<reference evidence="2" key="1">
    <citation type="submission" date="2022-11" db="UniProtKB">
        <authorList>
            <consortium name="WormBaseParasite"/>
        </authorList>
    </citation>
    <scope>IDENTIFICATION</scope>
</reference>
<accession>A0A915DYI8</accession>
<organism evidence="1 2">
    <name type="scientific">Ditylenchus dipsaci</name>
    <dbReference type="NCBI Taxonomy" id="166011"/>
    <lineage>
        <taxon>Eukaryota</taxon>
        <taxon>Metazoa</taxon>
        <taxon>Ecdysozoa</taxon>
        <taxon>Nematoda</taxon>
        <taxon>Chromadorea</taxon>
        <taxon>Rhabditida</taxon>
        <taxon>Tylenchina</taxon>
        <taxon>Tylenchomorpha</taxon>
        <taxon>Sphaerularioidea</taxon>
        <taxon>Anguinidae</taxon>
        <taxon>Anguininae</taxon>
        <taxon>Ditylenchus</taxon>
    </lineage>
</organism>
<dbReference type="AlphaFoldDB" id="A0A915DYI8"/>
<dbReference type="WBParaSite" id="jg243">
    <property type="protein sequence ID" value="jg243"/>
    <property type="gene ID" value="jg243"/>
</dbReference>
<sequence>MSMLAWAVQWHRMIITELHSDVIRCRIINESSRMFNQVVNLPRFKFEYDGSRQGGADERHFFRTQFPIRLAFAMTINKAQARLQIELVLLFTLKSSVPAKLM</sequence>
<keyword evidence="1" id="KW-1185">Reference proteome</keyword>
<evidence type="ECO:0000313" key="2">
    <source>
        <dbReference type="WBParaSite" id="jg243"/>
    </source>
</evidence>